<organism evidence="1 2">
    <name type="scientific">Caerostris darwini</name>
    <dbReference type="NCBI Taxonomy" id="1538125"/>
    <lineage>
        <taxon>Eukaryota</taxon>
        <taxon>Metazoa</taxon>
        <taxon>Ecdysozoa</taxon>
        <taxon>Arthropoda</taxon>
        <taxon>Chelicerata</taxon>
        <taxon>Arachnida</taxon>
        <taxon>Araneae</taxon>
        <taxon>Araneomorphae</taxon>
        <taxon>Entelegynae</taxon>
        <taxon>Araneoidea</taxon>
        <taxon>Araneidae</taxon>
        <taxon>Caerostris</taxon>
    </lineage>
</organism>
<evidence type="ECO:0000313" key="1">
    <source>
        <dbReference type="EMBL" id="GIY00459.1"/>
    </source>
</evidence>
<dbReference type="AlphaFoldDB" id="A0AAV4PWA8"/>
<reference evidence="1 2" key="1">
    <citation type="submission" date="2021-06" db="EMBL/GenBank/DDBJ databases">
        <title>Caerostris darwini draft genome.</title>
        <authorList>
            <person name="Kono N."/>
            <person name="Arakawa K."/>
        </authorList>
    </citation>
    <scope>NUCLEOTIDE SEQUENCE [LARGE SCALE GENOMIC DNA]</scope>
</reference>
<keyword evidence="2" id="KW-1185">Reference proteome</keyword>
<accession>A0AAV4PWA8</accession>
<protein>
    <submittedName>
        <fullName evidence="1">Uncharacterized protein</fullName>
    </submittedName>
</protein>
<comment type="caution">
    <text evidence="1">The sequence shown here is derived from an EMBL/GenBank/DDBJ whole genome shotgun (WGS) entry which is preliminary data.</text>
</comment>
<dbReference type="Proteomes" id="UP001054837">
    <property type="component" value="Unassembled WGS sequence"/>
</dbReference>
<evidence type="ECO:0000313" key="2">
    <source>
        <dbReference type="Proteomes" id="UP001054837"/>
    </source>
</evidence>
<sequence>MSSAQKSVEKCSVFELVQKTQDRSEAGKLFKSCPECRYTPLSCLALTHADRSDTWRMGGTGANVLFQQIGGGILPNVVHLGELAIYLNPFKTGVANFQYYNL</sequence>
<gene>
    <name evidence="1" type="ORF">CDAR_315691</name>
</gene>
<proteinExistence type="predicted"/>
<dbReference type="EMBL" id="BPLQ01003434">
    <property type="protein sequence ID" value="GIY00459.1"/>
    <property type="molecule type" value="Genomic_DNA"/>
</dbReference>
<name>A0AAV4PWA8_9ARAC</name>